<dbReference type="PANTHER" id="PTHR43280">
    <property type="entry name" value="ARAC-FAMILY TRANSCRIPTIONAL REGULATOR"/>
    <property type="match status" value="1"/>
</dbReference>
<dbReference type="InterPro" id="IPR014710">
    <property type="entry name" value="RmlC-like_jellyroll"/>
</dbReference>
<dbReference type="SMART" id="SM00342">
    <property type="entry name" value="HTH_ARAC"/>
    <property type="match status" value="1"/>
</dbReference>
<dbReference type="Proteomes" id="UP000183039">
    <property type="component" value="Unassembled WGS sequence"/>
</dbReference>
<dbReference type="Pfam" id="PF02311">
    <property type="entry name" value="AraC_binding"/>
    <property type="match status" value="1"/>
</dbReference>
<dbReference type="InterPro" id="IPR018062">
    <property type="entry name" value="HTH_AraC-typ_CS"/>
</dbReference>
<dbReference type="InterPro" id="IPR018060">
    <property type="entry name" value="HTH_AraC"/>
</dbReference>
<reference evidence="6 8" key="1">
    <citation type="submission" date="2014-12" db="EMBL/GenBank/DDBJ databases">
        <title>Draft genome sequences of 29 type strains of Enterococci.</title>
        <authorList>
            <person name="Zhong Z."/>
            <person name="Sun Z."/>
            <person name="Liu W."/>
            <person name="Zhang W."/>
            <person name="Zhang H."/>
        </authorList>
    </citation>
    <scope>NUCLEOTIDE SEQUENCE [LARGE SCALE GENOMIC DNA]</scope>
    <source>
        <strain evidence="6 8">DSM 22801</strain>
    </source>
</reference>
<evidence type="ECO:0000256" key="2">
    <source>
        <dbReference type="ARBA" id="ARBA00023125"/>
    </source>
</evidence>
<dbReference type="Gene3D" id="1.10.10.60">
    <property type="entry name" value="Homeodomain-like"/>
    <property type="match status" value="2"/>
</dbReference>
<evidence type="ECO:0000313" key="6">
    <source>
        <dbReference type="EMBL" id="OJG87577.1"/>
    </source>
</evidence>
<keyword evidence="7" id="KW-1185">Reference proteome</keyword>
<sequence length="285" mass="33388">MAIFLEMPILDPEFPFRIILNDGDILTTPHWHREIELICVTKGSINLGINDQPYTLSAGELVLINGGDIHYVLASPGSERVVFQFDLTFFARLNTDEINLNQFFEAIEPLSPKWGRENEAVVREILLEMYAEERKQALGFQFQLKADLLKLLVYLFRHIPKKKDKYQTHEKVQSKDILEKLDQVFRYVEKNYTKKITLEEVAASIGYSQFYFTKFFKRNTGKTFITFLNDYRIDKAKWLLINSDDTVSQIISQIGIESDKTFYRLFKHSMGMAPLKYREKMSIEI</sequence>
<keyword evidence="3" id="KW-0804">Transcription</keyword>
<evidence type="ECO:0000313" key="5">
    <source>
        <dbReference type="EMBL" id="ALS01766.1"/>
    </source>
</evidence>
<evidence type="ECO:0000256" key="1">
    <source>
        <dbReference type="ARBA" id="ARBA00023015"/>
    </source>
</evidence>
<dbReference type="RefSeq" id="WP_071878952.1">
    <property type="nucleotide sequence ID" value="NZ_JXLC01000028.1"/>
</dbReference>
<proteinExistence type="predicted"/>
<organism evidence="6 8">
    <name type="scientific">Enterococcus silesiacus</name>
    <dbReference type="NCBI Taxonomy" id="332949"/>
    <lineage>
        <taxon>Bacteria</taxon>
        <taxon>Bacillati</taxon>
        <taxon>Bacillota</taxon>
        <taxon>Bacilli</taxon>
        <taxon>Lactobacillales</taxon>
        <taxon>Enterococcaceae</taxon>
        <taxon>Enterococcus</taxon>
    </lineage>
</organism>
<gene>
    <name evidence="5" type="ORF">ATZ33_10380</name>
    <name evidence="6" type="ORF">RV15_GL001970</name>
</gene>
<evidence type="ECO:0000313" key="8">
    <source>
        <dbReference type="Proteomes" id="UP000183039"/>
    </source>
</evidence>
<reference evidence="5 7" key="2">
    <citation type="submission" date="2015-12" db="EMBL/GenBank/DDBJ databases">
        <authorList>
            <person name="Lauer A."/>
            <person name="Humrighouse B."/>
            <person name="Loparev V."/>
            <person name="Shewmaker P.L."/>
            <person name="Whitney A.M."/>
            <person name="McLaughlin R.W."/>
        </authorList>
    </citation>
    <scope>NUCLEOTIDE SEQUENCE [LARGE SCALE GENOMIC DNA]</scope>
    <source>
        <strain evidence="5 7">LMG 23085</strain>
    </source>
</reference>
<dbReference type="InterPro" id="IPR009057">
    <property type="entry name" value="Homeodomain-like_sf"/>
</dbReference>
<protein>
    <submittedName>
        <fullName evidence="5">AraC family transcriptional regulator</fullName>
    </submittedName>
</protein>
<accession>A0A0S3KBS0</accession>
<name>A0A0S3KBS0_9ENTE</name>
<dbReference type="EMBL" id="CP013614">
    <property type="protein sequence ID" value="ALS01766.1"/>
    <property type="molecule type" value="Genomic_DNA"/>
</dbReference>
<dbReference type="InterPro" id="IPR003313">
    <property type="entry name" value="AraC-bd"/>
</dbReference>
<dbReference type="PANTHER" id="PTHR43280:SF28">
    <property type="entry name" value="HTH-TYPE TRANSCRIPTIONAL ACTIVATOR RHAS"/>
    <property type="match status" value="1"/>
</dbReference>
<keyword evidence="2" id="KW-0238">DNA-binding</keyword>
<dbReference type="OrthoDB" id="9799319at2"/>
<dbReference type="EMBL" id="JXLC01000028">
    <property type="protein sequence ID" value="OJG87577.1"/>
    <property type="molecule type" value="Genomic_DNA"/>
</dbReference>
<dbReference type="GO" id="GO:0003700">
    <property type="term" value="F:DNA-binding transcription factor activity"/>
    <property type="evidence" value="ECO:0007669"/>
    <property type="project" value="InterPro"/>
</dbReference>
<dbReference type="GO" id="GO:0043565">
    <property type="term" value="F:sequence-specific DNA binding"/>
    <property type="evidence" value="ECO:0007669"/>
    <property type="project" value="InterPro"/>
</dbReference>
<dbReference type="Gene3D" id="2.60.120.10">
    <property type="entry name" value="Jelly Rolls"/>
    <property type="match status" value="1"/>
</dbReference>
<keyword evidence="1" id="KW-0805">Transcription regulation</keyword>
<evidence type="ECO:0000256" key="3">
    <source>
        <dbReference type="ARBA" id="ARBA00023163"/>
    </source>
</evidence>
<feature type="domain" description="HTH araC/xylS-type" evidence="4">
    <location>
        <begin position="182"/>
        <end position="280"/>
    </location>
</feature>
<dbReference type="Proteomes" id="UP000065511">
    <property type="component" value="Chromosome"/>
</dbReference>
<dbReference type="Pfam" id="PF12833">
    <property type="entry name" value="HTH_18"/>
    <property type="match status" value="1"/>
</dbReference>
<dbReference type="AlphaFoldDB" id="A0A0S3KBS0"/>
<evidence type="ECO:0000259" key="4">
    <source>
        <dbReference type="PROSITE" id="PS01124"/>
    </source>
</evidence>
<dbReference type="PROSITE" id="PS00041">
    <property type="entry name" value="HTH_ARAC_FAMILY_1"/>
    <property type="match status" value="1"/>
</dbReference>
<dbReference type="PROSITE" id="PS01124">
    <property type="entry name" value="HTH_ARAC_FAMILY_2"/>
    <property type="match status" value="1"/>
</dbReference>
<dbReference type="SUPFAM" id="SSF46689">
    <property type="entry name" value="Homeodomain-like"/>
    <property type="match status" value="2"/>
</dbReference>
<evidence type="ECO:0000313" key="7">
    <source>
        <dbReference type="Proteomes" id="UP000065511"/>
    </source>
</evidence>
<dbReference type="SUPFAM" id="SSF51182">
    <property type="entry name" value="RmlC-like cupins"/>
    <property type="match status" value="1"/>
</dbReference>
<dbReference type="KEGG" id="ess:ATZ33_10380"/>
<dbReference type="InterPro" id="IPR011051">
    <property type="entry name" value="RmlC_Cupin_sf"/>
</dbReference>